<protein>
    <submittedName>
        <fullName evidence="3">Isobutyryl-CoA dehydrogenase, mitochondrial</fullName>
    </submittedName>
</protein>
<dbReference type="PANTHER" id="PTHR43831">
    <property type="entry name" value="ISOBUTYRYL-COA DEHYDROGENASE"/>
    <property type="match status" value="1"/>
</dbReference>
<dbReference type="PANTHER" id="PTHR43831:SF1">
    <property type="entry name" value="ISOBUTYRYL-COA DEHYDROGENASE, MITOCHONDRIAL"/>
    <property type="match status" value="1"/>
</dbReference>
<dbReference type="Pfam" id="PF02771">
    <property type="entry name" value="Acyl-CoA_dh_N"/>
    <property type="match status" value="1"/>
</dbReference>
<name>X6NIF2_RETFI</name>
<dbReference type="Gene3D" id="1.10.540.10">
    <property type="entry name" value="Acyl-CoA dehydrogenase/oxidase, N-terminal domain"/>
    <property type="match status" value="1"/>
</dbReference>
<evidence type="ECO:0000259" key="1">
    <source>
        <dbReference type="Pfam" id="PF02770"/>
    </source>
</evidence>
<dbReference type="InterPro" id="IPR013786">
    <property type="entry name" value="AcylCoA_DH/ox_N"/>
</dbReference>
<reference evidence="3 4" key="1">
    <citation type="journal article" date="2013" name="Curr. Biol.">
        <title>The Genome of the Foraminiferan Reticulomyxa filosa.</title>
        <authorList>
            <person name="Glockner G."/>
            <person name="Hulsmann N."/>
            <person name="Schleicher M."/>
            <person name="Noegel A.A."/>
            <person name="Eichinger L."/>
            <person name="Gallinger C."/>
            <person name="Pawlowski J."/>
            <person name="Sierra R."/>
            <person name="Euteneuer U."/>
            <person name="Pillet L."/>
            <person name="Moustafa A."/>
            <person name="Platzer M."/>
            <person name="Groth M."/>
            <person name="Szafranski K."/>
            <person name="Schliwa M."/>
        </authorList>
    </citation>
    <scope>NUCLEOTIDE SEQUENCE [LARGE SCALE GENOMIC DNA]</scope>
</reference>
<evidence type="ECO:0000313" key="3">
    <source>
        <dbReference type="EMBL" id="ETO25766.1"/>
    </source>
</evidence>
<accession>X6NIF2</accession>
<sequence>MQKIGLNEDQLAYQQLALDFMESKLKPNAKHWDEKHEIDISAIQEAAKLGFGGLYIPTAYGGTGLSRHDTTIVFEALSQGCVSTTSLITIHNMTAWMLSKFGNEELRKKYLPQMLTCETMGSYCLTEPHSGSDSASLKISCKRDGNDYVINGQKVFISGGGFNSLYFVMVRTGEHKTRGISCVVVPKDTKGLRFGAREKKMGWNASPTTQVFLMMSASQSPTELAKKAKDLKLL</sequence>
<dbReference type="InterPro" id="IPR009100">
    <property type="entry name" value="AcylCoA_DH/oxidase_NM_dom_sf"/>
</dbReference>
<gene>
    <name evidence="3" type="ORF">RFI_11367</name>
</gene>
<dbReference type="AlphaFoldDB" id="X6NIF2"/>
<dbReference type="GO" id="GO:0005739">
    <property type="term" value="C:mitochondrion"/>
    <property type="evidence" value="ECO:0007669"/>
    <property type="project" value="TreeGrafter"/>
</dbReference>
<evidence type="ECO:0000313" key="4">
    <source>
        <dbReference type="Proteomes" id="UP000023152"/>
    </source>
</evidence>
<dbReference type="Gene3D" id="2.40.110.10">
    <property type="entry name" value="Butyryl-CoA Dehydrogenase, subunit A, domain 2"/>
    <property type="match status" value="1"/>
</dbReference>
<proteinExistence type="predicted"/>
<dbReference type="InterPro" id="IPR052547">
    <property type="entry name" value="Mito_Isobutyryl-CoADH"/>
</dbReference>
<dbReference type="EMBL" id="ASPP01008300">
    <property type="protein sequence ID" value="ETO25766.1"/>
    <property type="molecule type" value="Genomic_DNA"/>
</dbReference>
<dbReference type="OrthoDB" id="10254877at2759"/>
<evidence type="ECO:0000259" key="2">
    <source>
        <dbReference type="Pfam" id="PF02771"/>
    </source>
</evidence>
<dbReference type="Proteomes" id="UP000023152">
    <property type="component" value="Unassembled WGS sequence"/>
</dbReference>
<feature type="domain" description="Acyl-CoA dehydrogenase/oxidase N-terminal" evidence="2">
    <location>
        <begin position="7"/>
        <end position="117"/>
    </location>
</feature>
<dbReference type="InterPro" id="IPR046373">
    <property type="entry name" value="Acyl-CoA_Oxase/DH_mid-dom_sf"/>
</dbReference>
<dbReference type="GO" id="GO:0050660">
    <property type="term" value="F:flavin adenine dinucleotide binding"/>
    <property type="evidence" value="ECO:0007669"/>
    <property type="project" value="InterPro"/>
</dbReference>
<feature type="domain" description="Acyl-CoA oxidase/dehydrogenase middle" evidence="1">
    <location>
        <begin position="123"/>
        <end position="212"/>
    </location>
</feature>
<keyword evidence="4" id="KW-1185">Reference proteome</keyword>
<dbReference type="Pfam" id="PF02770">
    <property type="entry name" value="Acyl-CoA_dh_M"/>
    <property type="match status" value="1"/>
</dbReference>
<dbReference type="GO" id="GO:0003995">
    <property type="term" value="F:acyl-CoA dehydrogenase activity"/>
    <property type="evidence" value="ECO:0007669"/>
    <property type="project" value="InterPro"/>
</dbReference>
<dbReference type="SUPFAM" id="SSF56645">
    <property type="entry name" value="Acyl-CoA dehydrogenase NM domain-like"/>
    <property type="match status" value="1"/>
</dbReference>
<dbReference type="OMA" id="MEIARID"/>
<organism evidence="3 4">
    <name type="scientific">Reticulomyxa filosa</name>
    <dbReference type="NCBI Taxonomy" id="46433"/>
    <lineage>
        <taxon>Eukaryota</taxon>
        <taxon>Sar</taxon>
        <taxon>Rhizaria</taxon>
        <taxon>Retaria</taxon>
        <taxon>Foraminifera</taxon>
        <taxon>Monothalamids</taxon>
        <taxon>Reticulomyxidae</taxon>
        <taxon>Reticulomyxa</taxon>
    </lineage>
</organism>
<dbReference type="InterPro" id="IPR037069">
    <property type="entry name" value="AcylCoA_DH/ox_N_sf"/>
</dbReference>
<comment type="caution">
    <text evidence="3">The sequence shown here is derived from an EMBL/GenBank/DDBJ whole genome shotgun (WGS) entry which is preliminary data.</text>
</comment>
<dbReference type="PROSITE" id="PS00072">
    <property type="entry name" value="ACYL_COA_DH_1"/>
    <property type="match status" value="1"/>
</dbReference>
<dbReference type="InterPro" id="IPR006091">
    <property type="entry name" value="Acyl-CoA_Oxase/DH_mid-dom"/>
</dbReference>
<dbReference type="InterPro" id="IPR006089">
    <property type="entry name" value="Acyl-CoA_DH_CS"/>
</dbReference>